<proteinExistence type="predicted"/>
<sequence>MAKIIRGWLRLPAKTASREHLIYTDQRAFSVLFTSAEPADWQPLVAAAPDCFGESVGRGPVPAELVEALLREKHFEALHHLAGNWEVVGADPALRRRLIATGRPEVGRTVVSGPSGSSAPSRGGWWSLRECRDALAAASRHDGWTNPAGVLTYLRTRRPRERRALVVCPVGRSARTMLVDLADELTRAEQLRALVTVHDRDGGLDRLRELNRNKLRAEVAQVLQSVLESEDAAVLRAATETAEGTEGLIEEFREFETRAYGLDIYLDMLGLRDDLDWESLRSAHADRPFGERALRALATRPDCPANLRPPAAKAETGVAEVDLRALVAEHLGADVEAWRTVRARLTRFSGDLAELLAEVGATRGGKSASSKNKAWPGAGEMPAWDRVASVSGARARFLALLDAAPTETHLILLKHLDDRTVADLFGQGSWRPEWLDFAMRARAKRYRLALAQRPALTAEAIEVLMGPGDPAVNARLFLRNGATGPQRERLLDGRVTKELVERLMERDGGFRSRDAVSCSDARLQRHIMTVVRVRGLTPQLRLLLNLWERGGPEAVADLLDNEPKGVKFTRKAIRVEARRTLTELLRRPDADAALDELRAAVAAGETAEAQLARLRAKGANPGAEVFREAHAWRWDEIVAEHRREPFAPTVLLGLSEIPECPPLLRDEAERVRWRWLPDIPDTIGGETPEEVLGGADAGPWLPGAVAAGALTWDDVIALARPASAALAAMDVPEARAALAPLVREHLGTGRDPWILALRMLPDFSGSTLELLRTVTAAITP</sequence>
<protein>
    <recommendedName>
        <fullName evidence="3">PE-PGRS family protein</fullName>
    </recommendedName>
</protein>
<dbReference type="RefSeq" id="WP_378261054.1">
    <property type="nucleotide sequence ID" value="NZ_JBHSIT010000010.1"/>
</dbReference>
<keyword evidence="2" id="KW-1185">Reference proteome</keyword>
<name>A0ABV9U886_9ACTN</name>
<dbReference type="EMBL" id="JBHSIT010000010">
    <property type="protein sequence ID" value="MFC4911790.1"/>
    <property type="molecule type" value="Genomic_DNA"/>
</dbReference>
<evidence type="ECO:0000313" key="1">
    <source>
        <dbReference type="EMBL" id="MFC4911790.1"/>
    </source>
</evidence>
<organism evidence="1 2">
    <name type="scientific">Actinomadura gamaensis</name>
    <dbReference type="NCBI Taxonomy" id="1763541"/>
    <lineage>
        <taxon>Bacteria</taxon>
        <taxon>Bacillati</taxon>
        <taxon>Actinomycetota</taxon>
        <taxon>Actinomycetes</taxon>
        <taxon>Streptosporangiales</taxon>
        <taxon>Thermomonosporaceae</taxon>
        <taxon>Actinomadura</taxon>
    </lineage>
</organism>
<comment type="caution">
    <text evidence="1">The sequence shown here is derived from an EMBL/GenBank/DDBJ whole genome shotgun (WGS) entry which is preliminary data.</text>
</comment>
<dbReference type="Proteomes" id="UP001595872">
    <property type="component" value="Unassembled WGS sequence"/>
</dbReference>
<evidence type="ECO:0008006" key="3">
    <source>
        <dbReference type="Google" id="ProtNLM"/>
    </source>
</evidence>
<accession>A0ABV9U886</accession>
<gene>
    <name evidence="1" type="ORF">ACFPCY_31105</name>
</gene>
<evidence type="ECO:0000313" key="2">
    <source>
        <dbReference type="Proteomes" id="UP001595872"/>
    </source>
</evidence>
<reference evidence="2" key="1">
    <citation type="journal article" date="2019" name="Int. J. Syst. Evol. Microbiol.">
        <title>The Global Catalogue of Microorganisms (GCM) 10K type strain sequencing project: providing services to taxonomists for standard genome sequencing and annotation.</title>
        <authorList>
            <consortium name="The Broad Institute Genomics Platform"/>
            <consortium name="The Broad Institute Genome Sequencing Center for Infectious Disease"/>
            <person name="Wu L."/>
            <person name="Ma J."/>
        </authorList>
    </citation>
    <scope>NUCLEOTIDE SEQUENCE [LARGE SCALE GENOMIC DNA]</scope>
    <source>
        <strain evidence="2">KLKA75</strain>
    </source>
</reference>